<accession>A0A8X8GCD5</accession>
<protein>
    <submittedName>
        <fullName evidence="2">Uncharacterized protein</fullName>
    </submittedName>
</protein>
<dbReference type="EMBL" id="JAHWXT010000002">
    <property type="protein sequence ID" value="MCF0264344.1"/>
    <property type="molecule type" value="Genomic_DNA"/>
</dbReference>
<evidence type="ECO:0000313" key="2">
    <source>
        <dbReference type="EMBL" id="MCF0264344.1"/>
    </source>
</evidence>
<reference evidence="2" key="1">
    <citation type="submission" date="2021-07" db="EMBL/GenBank/DDBJ databases">
        <authorList>
            <person name="Fernandez M."/>
            <person name="Pereira P."/>
            <person name="Torres Tejerizo G.A."/>
            <person name="Gonzalez P."/>
            <person name="Agostini E."/>
        </authorList>
    </citation>
    <scope>NUCLEOTIDE SEQUENCE</scope>
    <source>
        <strain evidence="2">SFC 500-1A</strain>
    </source>
</reference>
<organism evidence="2 3">
    <name type="scientific">Acinetobacter guillouiae</name>
    <name type="common">Acinetobacter genomosp. 11</name>
    <dbReference type="NCBI Taxonomy" id="106649"/>
    <lineage>
        <taxon>Bacteria</taxon>
        <taxon>Pseudomonadati</taxon>
        <taxon>Pseudomonadota</taxon>
        <taxon>Gammaproteobacteria</taxon>
        <taxon>Moraxellales</taxon>
        <taxon>Moraxellaceae</taxon>
        <taxon>Acinetobacter</taxon>
    </lineage>
</organism>
<sequence>MNIFKLARRISLVVAGLAIIYAIYYATTYKPYLMVSYSISDPLSKPIKIKNEELCPEKGEYVNFIRSTKLGAPYIVYICLLPIAFGEDQQLLIPYKVDSDNTIYGAENFSAEVHNYKKKVEDSFVLSKTENASIERDTSHLYWKNWIKVLLFLIFSLLVFRRLIWFIGLIVRRKMEIPSGMDKKPMCDI</sequence>
<evidence type="ECO:0000256" key="1">
    <source>
        <dbReference type="SAM" id="Phobius"/>
    </source>
</evidence>
<gene>
    <name evidence="2" type="ORF">KW868_07705</name>
</gene>
<comment type="caution">
    <text evidence="2">The sequence shown here is derived from an EMBL/GenBank/DDBJ whole genome shotgun (WGS) entry which is preliminary data.</text>
</comment>
<keyword evidence="1" id="KW-0812">Transmembrane</keyword>
<feature type="transmembrane region" description="Helical" evidence="1">
    <location>
        <begin position="7"/>
        <end position="27"/>
    </location>
</feature>
<dbReference type="Proteomes" id="UP000887320">
    <property type="component" value="Unassembled WGS sequence"/>
</dbReference>
<proteinExistence type="predicted"/>
<feature type="transmembrane region" description="Helical" evidence="1">
    <location>
        <begin position="149"/>
        <end position="171"/>
    </location>
</feature>
<keyword evidence="1" id="KW-1133">Transmembrane helix</keyword>
<keyword evidence="1" id="KW-0472">Membrane</keyword>
<dbReference type="AlphaFoldDB" id="A0A8X8GCD5"/>
<evidence type="ECO:0000313" key="3">
    <source>
        <dbReference type="Proteomes" id="UP000887320"/>
    </source>
</evidence>
<name>A0A8X8GCD5_ACIGI</name>
<dbReference type="RefSeq" id="WP_105713441.1">
    <property type="nucleotide sequence ID" value="NZ_JAHWXT010000002.1"/>
</dbReference>